<feature type="transmembrane region" description="Helical" evidence="5">
    <location>
        <begin position="69"/>
        <end position="90"/>
    </location>
</feature>
<keyword evidence="8" id="KW-1185">Reference proteome</keyword>
<keyword evidence="2 5" id="KW-0812">Transmembrane</keyword>
<feature type="transmembrane region" description="Helical" evidence="5">
    <location>
        <begin position="32"/>
        <end position="57"/>
    </location>
</feature>
<evidence type="ECO:0000256" key="1">
    <source>
        <dbReference type="ARBA" id="ARBA00004141"/>
    </source>
</evidence>
<evidence type="ECO:0000256" key="2">
    <source>
        <dbReference type="ARBA" id="ARBA00022692"/>
    </source>
</evidence>
<keyword evidence="3 5" id="KW-1133">Transmembrane helix</keyword>
<evidence type="ECO:0000313" key="7">
    <source>
        <dbReference type="EMBL" id="MBM1712530.1"/>
    </source>
</evidence>
<dbReference type="Pfam" id="PF04893">
    <property type="entry name" value="Yip1"/>
    <property type="match status" value="1"/>
</dbReference>
<feature type="transmembrane region" description="Helical" evidence="5">
    <location>
        <begin position="163"/>
        <end position="188"/>
    </location>
</feature>
<dbReference type="InterPro" id="IPR006977">
    <property type="entry name" value="Yip1_dom"/>
</dbReference>
<dbReference type="GO" id="GO:0016020">
    <property type="term" value="C:membrane"/>
    <property type="evidence" value="ECO:0007669"/>
    <property type="project" value="UniProtKB-SubCell"/>
</dbReference>
<keyword evidence="4 5" id="KW-0472">Membrane</keyword>
<dbReference type="Proteomes" id="UP000732193">
    <property type="component" value="Unassembled WGS sequence"/>
</dbReference>
<dbReference type="RefSeq" id="WP_064222126.1">
    <property type="nucleotide sequence ID" value="NZ_CANKZB010000001.1"/>
</dbReference>
<name>A0AAE3B5G4_9RHOB</name>
<evidence type="ECO:0000256" key="4">
    <source>
        <dbReference type="ARBA" id="ARBA00023136"/>
    </source>
</evidence>
<feature type="transmembrane region" description="Helical" evidence="5">
    <location>
        <begin position="102"/>
        <end position="127"/>
    </location>
</feature>
<accession>A0AAE3B5G4</accession>
<dbReference type="AlphaFoldDB" id="A0AAE3B5G4"/>
<evidence type="ECO:0000256" key="3">
    <source>
        <dbReference type="ARBA" id="ARBA00022989"/>
    </source>
</evidence>
<gene>
    <name evidence="7" type="ORF">JQV55_03035</name>
</gene>
<feature type="transmembrane region" description="Helical" evidence="5">
    <location>
        <begin position="133"/>
        <end position="151"/>
    </location>
</feature>
<proteinExistence type="predicted"/>
<feature type="domain" description="Yip1" evidence="6">
    <location>
        <begin position="12"/>
        <end position="179"/>
    </location>
</feature>
<evidence type="ECO:0000259" key="6">
    <source>
        <dbReference type="Pfam" id="PF04893"/>
    </source>
</evidence>
<organism evidence="7 8">
    <name type="scientific">Sulfitobacter geojensis</name>
    <dbReference type="NCBI Taxonomy" id="1342299"/>
    <lineage>
        <taxon>Bacteria</taxon>
        <taxon>Pseudomonadati</taxon>
        <taxon>Pseudomonadota</taxon>
        <taxon>Alphaproteobacteria</taxon>
        <taxon>Rhodobacterales</taxon>
        <taxon>Roseobacteraceae</taxon>
        <taxon>Sulfitobacter</taxon>
    </lineage>
</organism>
<protein>
    <submittedName>
        <fullName evidence="7">YIP1 family protein</fullName>
    </submittedName>
</protein>
<sequence length="193" mass="20324">MQDALIPMIQTSLRNPRGAARLIMSMGLGRDVLWTALALVAVINTFLILLIVATSSATMPLPGYFDKPLTLFVLIAGLMVVYIHAMYWAGLAVGGKGALMDVLAVVVWFQVLRAIAQAAVVLLSLAIPPLGAILSLVVAGWGIWIFLSFLAEALNLRSLWHGVAVVCVAFIGIVMGMAVLIAMIGGAAQGVLS</sequence>
<comment type="subcellular location">
    <subcellularLocation>
        <location evidence="1">Membrane</location>
        <topology evidence="1">Multi-pass membrane protein</topology>
    </subcellularLocation>
</comment>
<evidence type="ECO:0000256" key="5">
    <source>
        <dbReference type="SAM" id="Phobius"/>
    </source>
</evidence>
<evidence type="ECO:0000313" key="8">
    <source>
        <dbReference type="Proteomes" id="UP000732193"/>
    </source>
</evidence>
<reference evidence="7 8" key="1">
    <citation type="submission" date="2021-01" db="EMBL/GenBank/DDBJ databases">
        <title>Diatom-associated Roseobacters Show Island Model of Population Structure.</title>
        <authorList>
            <person name="Qu L."/>
            <person name="Feng X."/>
            <person name="Chen Y."/>
            <person name="Li L."/>
            <person name="Wang X."/>
            <person name="Hu Z."/>
            <person name="Wang H."/>
            <person name="Luo H."/>
        </authorList>
    </citation>
    <scope>NUCLEOTIDE SEQUENCE [LARGE SCALE GENOMIC DNA]</scope>
    <source>
        <strain evidence="7 8">TR60-84</strain>
    </source>
</reference>
<dbReference type="EMBL" id="JAFBRM010000001">
    <property type="protein sequence ID" value="MBM1712530.1"/>
    <property type="molecule type" value="Genomic_DNA"/>
</dbReference>
<comment type="caution">
    <text evidence="7">The sequence shown here is derived from an EMBL/GenBank/DDBJ whole genome shotgun (WGS) entry which is preliminary data.</text>
</comment>